<dbReference type="InterPro" id="IPR000682">
    <property type="entry name" value="PCMT"/>
</dbReference>
<evidence type="ECO:0000256" key="7">
    <source>
        <dbReference type="HAMAP-Rule" id="MF_00090"/>
    </source>
</evidence>
<evidence type="ECO:0000256" key="2">
    <source>
        <dbReference type="ARBA" id="ARBA00005369"/>
    </source>
</evidence>
<name>A0A7C3V9H1_9BACT</name>
<dbReference type="CDD" id="cd02440">
    <property type="entry name" value="AdoMet_MTases"/>
    <property type="match status" value="1"/>
</dbReference>
<feature type="active site" evidence="7">
    <location>
        <position position="52"/>
    </location>
</feature>
<dbReference type="NCBIfam" id="TIGR00080">
    <property type="entry name" value="pimt"/>
    <property type="match status" value="1"/>
</dbReference>
<comment type="function">
    <text evidence="7">Catalyzes the methyl esterification of L-isoaspartyl residues in peptides and proteins that result from spontaneous decomposition of normal L-aspartyl and L-asparaginyl residues. It plays a role in the repair and/or degradation of damaged proteins.</text>
</comment>
<comment type="similarity">
    <text evidence="2 7">Belongs to the methyltransferase superfamily. L-isoaspartyl/D-aspartyl protein methyltransferase family.</text>
</comment>
<dbReference type="FunFam" id="3.40.50.150:FF:000010">
    <property type="entry name" value="Protein-L-isoaspartate O-methyltransferase"/>
    <property type="match status" value="1"/>
</dbReference>
<keyword evidence="6 7" id="KW-0949">S-adenosyl-L-methionine</keyword>
<comment type="catalytic activity">
    <reaction evidence="7">
        <text>[protein]-L-isoaspartate + S-adenosyl-L-methionine = [protein]-L-isoaspartate alpha-methyl ester + S-adenosyl-L-homocysteine</text>
        <dbReference type="Rhea" id="RHEA:12705"/>
        <dbReference type="Rhea" id="RHEA-COMP:12143"/>
        <dbReference type="Rhea" id="RHEA-COMP:12144"/>
        <dbReference type="ChEBI" id="CHEBI:57856"/>
        <dbReference type="ChEBI" id="CHEBI:59789"/>
        <dbReference type="ChEBI" id="CHEBI:90596"/>
        <dbReference type="ChEBI" id="CHEBI:90598"/>
        <dbReference type="EC" id="2.1.1.77"/>
    </reaction>
</comment>
<reference evidence="8" key="1">
    <citation type="journal article" date="2020" name="mSystems">
        <title>Genome- and Community-Level Interaction Insights into Carbon Utilization and Element Cycling Functions of Hydrothermarchaeota in Hydrothermal Sediment.</title>
        <authorList>
            <person name="Zhou Z."/>
            <person name="Liu Y."/>
            <person name="Xu W."/>
            <person name="Pan J."/>
            <person name="Luo Z.H."/>
            <person name="Li M."/>
        </authorList>
    </citation>
    <scope>NUCLEOTIDE SEQUENCE [LARGE SCALE GENOMIC DNA]</scope>
    <source>
        <strain evidence="8">SpSt-897</strain>
    </source>
</reference>
<dbReference type="Gene3D" id="3.40.50.150">
    <property type="entry name" value="Vaccinia Virus protein VP39"/>
    <property type="match status" value="1"/>
</dbReference>
<protein>
    <recommendedName>
        <fullName evidence="7">Protein-L-isoaspartate O-methyltransferase</fullName>
        <ecNumber evidence="7">2.1.1.77</ecNumber>
    </recommendedName>
    <alternativeName>
        <fullName evidence="7">L-isoaspartyl protein carboxyl methyltransferase</fullName>
    </alternativeName>
    <alternativeName>
        <fullName evidence="7">Protein L-isoaspartyl methyltransferase</fullName>
    </alternativeName>
    <alternativeName>
        <fullName evidence="7">Protein-beta-aspartate methyltransferase</fullName>
        <shortName evidence="7">PIMT</shortName>
    </alternativeName>
</protein>
<evidence type="ECO:0000256" key="4">
    <source>
        <dbReference type="ARBA" id="ARBA00022603"/>
    </source>
</evidence>
<dbReference type="EC" id="2.1.1.77" evidence="7"/>
<dbReference type="NCBIfam" id="NF001453">
    <property type="entry name" value="PRK00312.1"/>
    <property type="match status" value="1"/>
</dbReference>
<evidence type="ECO:0000256" key="1">
    <source>
        <dbReference type="ARBA" id="ARBA00004496"/>
    </source>
</evidence>
<dbReference type="PROSITE" id="PS01279">
    <property type="entry name" value="PCMT"/>
    <property type="match status" value="1"/>
</dbReference>
<dbReference type="AlphaFoldDB" id="A0A7C3V9H1"/>
<dbReference type="EMBL" id="DTMF01000312">
    <property type="protein sequence ID" value="HGF35300.1"/>
    <property type="molecule type" value="Genomic_DNA"/>
</dbReference>
<sequence length="207" mass="22904">MVAEQLQGRDITDPRVLAAMGRVPRHHFVPENLARQAYNDHPRPIGFGQTISQPYIVALMTQWAEVKQGDKVLEVGTGSGYQAAVLAELTDRVFTIELLPELAGTAKARLRDLGYDRVQVRCGDGYKGWPEEAPFDAILVTATAPEVPAALKQQLQEGGRLVIPVGTPGKVQDLLLVRKVKGDLREEKRVPVLFVPLVKPGEERRER</sequence>
<comment type="subcellular location">
    <subcellularLocation>
        <location evidence="1 7">Cytoplasm</location>
    </subcellularLocation>
</comment>
<dbReference type="InterPro" id="IPR029063">
    <property type="entry name" value="SAM-dependent_MTases_sf"/>
</dbReference>
<keyword evidence="4 7" id="KW-0489">Methyltransferase</keyword>
<dbReference type="HAMAP" id="MF_00090">
    <property type="entry name" value="PIMT"/>
    <property type="match status" value="1"/>
</dbReference>
<comment type="caution">
    <text evidence="8">The sequence shown here is derived from an EMBL/GenBank/DDBJ whole genome shotgun (WGS) entry which is preliminary data.</text>
</comment>
<accession>A0A7C3V9H1</accession>
<evidence type="ECO:0000256" key="3">
    <source>
        <dbReference type="ARBA" id="ARBA00022490"/>
    </source>
</evidence>
<dbReference type="GO" id="GO:0005737">
    <property type="term" value="C:cytoplasm"/>
    <property type="evidence" value="ECO:0007669"/>
    <property type="project" value="UniProtKB-SubCell"/>
</dbReference>
<keyword evidence="3 7" id="KW-0963">Cytoplasm</keyword>
<dbReference type="SUPFAM" id="SSF53335">
    <property type="entry name" value="S-adenosyl-L-methionine-dependent methyltransferases"/>
    <property type="match status" value="1"/>
</dbReference>
<dbReference type="GO" id="GO:0030091">
    <property type="term" value="P:protein repair"/>
    <property type="evidence" value="ECO:0007669"/>
    <property type="project" value="UniProtKB-UniRule"/>
</dbReference>
<dbReference type="PANTHER" id="PTHR11579:SF0">
    <property type="entry name" value="PROTEIN-L-ISOASPARTATE(D-ASPARTATE) O-METHYLTRANSFERASE"/>
    <property type="match status" value="1"/>
</dbReference>
<dbReference type="Pfam" id="PF01135">
    <property type="entry name" value="PCMT"/>
    <property type="match status" value="1"/>
</dbReference>
<dbReference type="GO" id="GO:0032259">
    <property type="term" value="P:methylation"/>
    <property type="evidence" value="ECO:0007669"/>
    <property type="project" value="UniProtKB-KW"/>
</dbReference>
<dbReference type="GO" id="GO:0004719">
    <property type="term" value="F:protein-L-isoaspartate (D-aspartate) O-methyltransferase activity"/>
    <property type="evidence" value="ECO:0007669"/>
    <property type="project" value="UniProtKB-UniRule"/>
</dbReference>
<evidence type="ECO:0000256" key="5">
    <source>
        <dbReference type="ARBA" id="ARBA00022679"/>
    </source>
</evidence>
<evidence type="ECO:0000256" key="6">
    <source>
        <dbReference type="ARBA" id="ARBA00022691"/>
    </source>
</evidence>
<evidence type="ECO:0000313" key="8">
    <source>
        <dbReference type="EMBL" id="HGF35300.1"/>
    </source>
</evidence>
<dbReference type="PANTHER" id="PTHR11579">
    <property type="entry name" value="PROTEIN-L-ISOASPARTATE O-METHYLTRANSFERASE"/>
    <property type="match status" value="1"/>
</dbReference>
<proteinExistence type="inferred from homology"/>
<organism evidence="8">
    <name type="scientific">Desulfobacca acetoxidans</name>
    <dbReference type="NCBI Taxonomy" id="60893"/>
    <lineage>
        <taxon>Bacteria</taxon>
        <taxon>Pseudomonadati</taxon>
        <taxon>Thermodesulfobacteriota</taxon>
        <taxon>Desulfobaccia</taxon>
        <taxon>Desulfobaccales</taxon>
        <taxon>Desulfobaccaceae</taxon>
        <taxon>Desulfobacca</taxon>
    </lineage>
</organism>
<keyword evidence="5 7" id="KW-0808">Transferase</keyword>
<gene>
    <name evidence="7" type="primary">pcm</name>
    <name evidence="8" type="ORF">ENW96_13135</name>
</gene>